<keyword evidence="2" id="KW-1185">Reference proteome</keyword>
<dbReference type="EMBL" id="CAJNIZ010005723">
    <property type="protein sequence ID" value="CAE7244062.1"/>
    <property type="molecule type" value="Genomic_DNA"/>
</dbReference>
<gene>
    <name evidence="1" type="ORF">SPIL2461_LOCUS4384</name>
</gene>
<comment type="caution">
    <text evidence="1">The sequence shown here is derived from an EMBL/GenBank/DDBJ whole genome shotgun (WGS) entry which is preliminary data.</text>
</comment>
<proteinExistence type="predicted"/>
<dbReference type="Proteomes" id="UP000649617">
    <property type="component" value="Unassembled WGS sequence"/>
</dbReference>
<protein>
    <submittedName>
        <fullName evidence="1">Uncharacterized protein</fullName>
    </submittedName>
</protein>
<accession>A0A812LGX1</accession>
<evidence type="ECO:0000313" key="2">
    <source>
        <dbReference type="Proteomes" id="UP000649617"/>
    </source>
</evidence>
<sequence>MLQKTVLVPYNKRQQLLMVEIHEVDPDDSEVEDSLIGRLGTWLGHALPRLSLQLIQFLCISGQRSRWPIARSSPLRTGP</sequence>
<reference evidence="1" key="1">
    <citation type="submission" date="2021-02" db="EMBL/GenBank/DDBJ databases">
        <authorList>
            <person name="Dougan E. K."/>
            <person name="Rhodes N."/>
            <person name="Thang M."/>
            <person name="Chan C."/>
        </authorList>
    </citation>
    <scope>NUCLEOTIDE SEQUENCE</scope>
</reference>
<organism evidence="1 2">
    <name type="scientific">Symbiodinium pilosum</name>
    <name type="common">Dinoflagellate</name>
    <dbReference type="NCBI Taxonomy" id="2952"/>
    <lineage>
        <taxon>Eukaryota</taxon>
        <taxon>Sar</taxon>
        <taxon>Alveolata</taxon>
        <taxon>Dinophyceae</taxon>
        <taxon>Suessiales</taxon>
        <taxon>Symbiodiniaceae</taxon>
        <taxon>Symbiodinium</taxon>
    </lineage>
</organism>
<dbReference type="OrthoDB" id="449261at2759"/>
<evidence type="ECO:0000313" key="1">
    <source>
        <dbReference type="EMBL" id="CAE7244062.1"/>
    </source>
</evidence>
<name>A0A812LGX1_SYMPI</name>
<dbReference type="AlphaFoldDB" id="A0A812LGX1"/>